<dbReference type="CDD" id="cd15457">
    <property type="entry name" value="NADAR"/>
    <property type="match status" value="1"/>
</dbReference>
<dbReference type="NCBIfam" id="TIGR02464">
    <property type="entry name" value="ribofla_fusion"/>
    <property type="match status" value="1"/>
</dbReference>
<dbReference type="Proteomes" id="UP000192277">
    <property type="component" value="Unassembled WGS sequence"/>
</dbReference>
<dbReference type="Gene3D" id="1.10.357.40">
    <property type="entry name" value="YbiA-like"/>
    <property type="match status" value="1"/>
</dbReference>
<evidence type="ECO:0000313" key="5">
    <source>
        <dbReference type="Proteomes" id="UP000192277"/>
    </source>
</evidence>
<comment type="catalytic activity">
    <reaction evidence="1">
        <text>5-amino-6-(5-phospho-D-ribosylamino)uracil + H2O = 5,6-diaminouracil + D-ribose 5-phosphate</text>
        <dbReference type="Rhea" id="RHEA:55020"/>
        <dbReference type="ChEBI" id="CHEBI:15377"/>
        <dbReference type="ChEBI" id="CHEBI:46252"/>
        <dbReference type="ChEBI" id="CHEBI:58453"/>
        <dbReference type="ChEBI" id="CHEBI:78346"/>
    </reaction>
</comment>
<sequence length="183" mass="20723">MKYSIDWLKEQIAKGTEVKYYFFWGHTPKIPGATDKSCLSQWFSAAFTVEGIVYPTAEHWMMAEKARLFKDSAALAEILKTPKPGTAKALGRTVRNFDKTIWDAKAYHIVVEGNVHKFSQHEAMKNFLMTTGNTIIVEASPRDCIWGIGLGQDNAKAQNPHTWRGKNWLGFALMEARDKLKAN</sequence>
<dbReference type="SUPFAM" id="SSF143990">
    <property type="entry name" value="YbiA-like"/>
    <property type="match status" value="1"/>
</dbReference>
<evidence type="ECO:0000256" key="1">
    <source>
        <dbReference type="ARBA" id="ARBA00000022"/>
    </source>
</evidence>
<dbReference type="EMBL" id="LWBO01000012">
    <property type="protein sequence ID" value="OQP48796.1"/>
    <property type="molecule type" value="Genomic_DNA"/>
</dbReference>
<comment type="catalytic activity">
    <reaction evidence="2">
        <text>2,5-diamino-6-hydroxy-4-(5-phosphoribosylamino)-pyrimidine + H2O = 2,5,6-triamino-4-hydroxypyrimidine + D-ribose 5-phosphate</text>
        <dbReference type="Rhea" id="RHEA:23436"/>
        <dbReference type="ChEBI" id="CHEBI:15377"/>
        <dbReference type="ChEBI" id="CHEBI:58614"/>
        <dbReference type="ChEBI" id="CHEBI:78346"/>
        <dbReference type="ChEBI" id="CHEBI:137796"/>
    </reaction>
</comment>
<gene>
    <name evidence="4" type="ORF">A4D02_08825</name>
</gene>
<proteinExistence type="predicted"/>
<evidence type="ECO:0000259" key="3">
    <source>
        <dbReference type="Pfam" id="PF08719"/>
    </source>
</evidence>
<keyword evidence="5" id="KW-1185">Reference proteome</keyword>
<organism evidence="4 5">
    <name type="scientific">Niastella koreensis</name>
    <dbReference type="NCBI Taxonomy" id="354356"/>
    <lineage>
        <taxon>Bacteria</taxon>
        <taxon>Pseudomonadati</taxon>
        <taxon>Bacteroidota</taxon>
        <taxon>Chitinophagia</taxon>
        <taxon>Chitinophagales</taxon>
        <taxon>Chitinophagaceae</taxon>
        <taxon>Niastella</taxon>
    </lineage>
</organism>
<reference evidence="4 5" key="1">
    <citation type="submission" date="2016-04" db="EMBL/GenBank/DDBJ databases">
        <authorList>
            <person name="Chen L."/>
            <person name="Zhuang W."/>
            <person name="Wang G."/>
        </authorList>
    </citation>
    <scope>NUCLEOTIDE SEQUENCE [LARGE SCALE GENOMIC DNA]</scope>
    <source>
        <strain evidence="5">GR20</strain>
    </source>
</reference>
<accession>A0ABX3NXP2</accession>
<dbReference type="InterPro" id="IPR037238">
    <property type="entry name" value="YbiA-like_sf"/>
</dbReference>
<dbReference type="Pfam" id="PF08719">
    <property type="entry name" value="NADAR"/>
    <property type="match status" value="1"/>
</dbReference>
<evidence type="ECO:0000256" key="2">
    <source>
        <dbReference type="ARBA" id="ARBA00000751"/>
    </source>
</evidence>
<dbReference type="RefSeq" id="WP_014222019.1">
    <property type="nucleotide sequence ID" value="NZ_LWBO01000012.1"/>
</dbReference>
<evidence type="ECO:0000313" key="4">
    <source>
        <dbReference type="EMBL" id="OQP48796.1"/>
    </source>
</evidence>
<protein>
    <recommendedName>
        <fullName evidence="3">NADAR domain-containing protein</fullName>
    </recommendedName>
</protein>
<name>A0ABX3NXP2_9BACT</name>
<feature type="domain" description="NADAR" evidence="3">
    <location>
        <begin position="22"/>
        <end position="181"/>
    </location>
</feature>
<dbReference type="InterPro" id="IPR012816">
    <property type="entry name" value="NADAR"/>
</dbReference>
<comment type="caution">
    <text evidence="4">The sequence shown here is derived from an EMBL/GenBank/DDBJ whole genome shotgun (WGS) entry which is preliminary data.</text>
</comment>